<organism evidence="1 2">
    <name type="scientific">Saccharolobus caldissimus</name>
    <dbReference type="NCBI Taxonomy" id="1702097"/>
    <lineage>
        <taxon>Archaea</taxon>
        <taxon>Thermoproteota</taxon>
        <taxon>Thermoprotei</taxon>
        <taxon>Sulfolobales</taxon>
        <taxon>Sulfolobaceae</taxon>
        <taxon>Saccharolobus</taxon>
    </lineage>
</organism>
<keyword evidence="2" id="KW-1185">Reference proteome</keyword>
<dbReference type="KEGG" id="scas:SACC_16700"/>
<dbReference type="EMBL" id="AP025226">
    <property type="protein sequence ID" value="BDB98653.1"/>
    <property type="molecule type" value="Genomic_DNA"/>
</dbReference>
<protein>
    <submittedName>
        <fullName evidence="1">Uncharacterized protein</fullName>
    </submittedName>
</protein>
<evidence type="ECO:0000313" key="2">
    <source>
        <dbReference type="Proteomes" id="UP001319921"/>
    </source>
</evidence>
<evidence type="ECO:0000313" key="1">
    <source>
        <dbReference type="EMBL" id="BDB98653.1"/>
    </source>
</evidence>
<reference evidence="1 2" key="1">
    <citation type="journal article" date="2022" name="Microbiol. Resour. Announc.">
        <title>Complete Genome Sequence of the Hyperthermophilic and Acidophilic Archaeon Saccharolobus caldissimus Strain HS-3T.</title>
        <authorList>
            <person name="Sakai H.D."/>
            <person name="Kurosawa N."/>
        </authorList>
    </citation>
    <scope>NUCLEOTIDE SEQUENCE [LARGE SCALE GENOMIC DNA]</scope>
    <source>
        <strain evidence="1 2">JCM32116</strain>
    </source>
</reference>
<gene>
    <name evidence="1" type="ORF">SACC_16700</name>
</gene>
<sequence length="48" mass="5367">MYISDILSIGENLGVVIINSTANDIWNNFTNKAFLTILRIDINAEVNI</sequence>
<name>A0AAQ4CS72_9CREN</name>
<dbReference type="RefSeq" id="WP_229572494.1">
    <property type="nucleotide sequence ID" value="NZ_AP025226.1"/>
</dbReference>
<proteinExistence type="predicted"/>
<accession>A0AAQ4CS72</accession>
<dbReference type="AlphaFoldDB" id="A0AAQ4CS72"/>
<dbReference type="Proteomes" id="UP001319921">
    <property type="component" value="Chromosome"/>
</dbReference>
<dbReference type="GeneID" id="68866405"/>